<evidence type="ECO:0000313" key="2">
    <source>
        <dbReference type="EMBL" id="PXX04230.1"/>
    </source>
</evidence>
<proteinExistence type="predicted"/>
<protein>
    <submittedName>
        <fullName evidence="2">Uncharacterized protein</fullName>
    </submittedName>
</protein>
<organism evidence="2 3">
    <name type="scientific">Paraburkholderia tropica</name>
    <dbReference type="NCBI Taxonomy" id="92647"/>
    <lineage>
        <taxon>Bacteria</taxon>
        <taxon>Pseudomonadati</taxon>
        <taxon>Pseudomonadota</taxon>
        <taxon>Betaproteobacteria</taxon>
        <taxon>Burkholderiales</taxon>
        <taxon>Burkholderiaceae</taxon>
        <taxon>Paraburkholderia</taxon>
    </lineage>
</organism>
<accession>A0ABX5MGV5</accession>
<dbReference type="EMBL" id="QJJV01000047">
    <property type="protein sequence ID" value="PXX04230.1"/>
    <property type="molecule type" value="Genomic_DNA"/>
</dbReference>
<dbReference type="RefSeq" id="WP_202035047.1">
    <property type="nucleotide sequence ID" value="NZ_CP049137.1"/>
</dbReference>
<comment type="caution">
    <text evidence="2">The sequence shown here is derived from an EMBL/GenBank/DDBJ whole genome shotgun (WGS) entry which is preliminary data.</text>
</comment>
<keyword evidence="1" id="KW-1133">Transmembrane helix</keyword>
<reference evidence="2 3" key="1">
    <citation type="submission" date="2018-05" db="EMBL/GenBank/DDBJ databases">
        <title>Genomic Encyclopedia of Type Strains, Phase IV (KMG-V): Genome sequencing to study the core and pangenomes of soil and plant-associated prokaryotes.</title>
        <authorList>
            <person name="Whitman W."/>
        </authorList>
    </citation>
    <scope>NUCLEOTIDE SEQUENCE [LARGE SCALE GENOMIC DNA]</scope>
    <source>
        <strain evidence="2 3">SIr-6563</strain>
    </source>
</reference>
<feature type="transmembrane region" description="Helical" evidence="1">
    <location>
        <begin position="12"/>
        <end position="32"/>
    </location>
</feature>
<keyword evidence="3" id="KW-1185">Reference proteome</keyword>
<evidence type="ECO:0000256" key="1">
    <source>
        <dbReference type="SAM" id="Phobius"/>
    </source>
</evidence>
<name>A0ABX5MGV5_9BURK</name>
<dbReference type="Proteomes" id="UP000247515">
    <property type="component" value="Unassembled WGS sequence"/>
</dbReference>
<evidence type="ECO:0000313" key="3">
    <source>
        <dbReference type="Proteomes" id="UP000247515"/>
    </source>
</evidence>
<feature type="transmembrane region" description="Helical" evidence="1">
    <location>
        <begin position="101"/>
        <end position="123"/>
    </location>
</feature>
<dbReference type="GeneID" id="61308274"/>
<keyword evidence="1" id="KW-0472">Membrane</keyword>
<feature type="transmembrane region" description="Helical" evidence="1">
    <location>
        <begin position="52"/>
        <end position="70"/>
    </location>
</feature>
<sequence length="138" mass="14964">MGIHNASGINRNPNVFALCLLGATFNHLTAIIQHGLLWDYGYEAAISPLSKAYWDALALLDPLAAVLLFLKPRAGVRLTVVIIASDVLHNTYYVAMHDQWLAPFYLAQVGFLAVVLCLAPFAVRGLSARSPAAAFTLQ</sequence>
<gene>
    <name evidence="2" type="ORF">C7400_14724</name>
</gene>
<keyword evidence="1" id="KW-0812">Transmembrane</keyword>